<name>A0A9P9I9A5_9PLEO</name>
<protein>
    <submittedName>
        <fullName evidence="2">Uncharacterized protein</fullName>
    </submittedName>
</protein>
<dbReference type="EMBL" id="JAGMWT010000021">
    <property type="protein sequence ID" value="KAH7112546.1"/>
    <property type="molecule type" value="Genomic_DNA"/>
</dbReference>
<evidence type="ECO:0000256" key="1">
    <source>
        <dbReference type="SAM" id="MobiDB-lite"/>
    </source>
</evidence>
<evidence type="ECO:0000313" key="2">
    <source>
        <dbReference type="EMBL" id="KAH7112546.1"/>
    </source>
</evidence>
<dbReference type="AlphaFoldDB" id="A0A9P9I9A5"/>
<organism evidence="2 3">
    <name type="scientific">Dendryphion nanum</name>
    <dbReference type="NCBI Taxonomy" id="256645"/>
    <lineage>
        <taxon>Eukaryota</taxon>
        <taxon>Fungi</taxon>
        <taxon>Dikarya</taxon>
        <taxon>Ascomycota</taxon>
        <taxon>Pezizomycotina</taxon>
        <taxon>Dothideomycetes</taxon>
        <taxon>Pleosporomycetidae</taxon>
        <taxon>Pleosporales</taxon>
        <taxon>Torulaceae</taxon>
        <taxon>Dendryphion</taxon>
    </lineage>
</organism>
<comment type="caution">
    <text evidence="2">The sequence shown here is derived from an EMBL/GenBank/DDBJ whole genome shotgun (WGS) entry which is preliminary data.</text>
</comment>
<gene>
    <name evidence="2" type="ORF">B0J11DRAFT_585510</name>
</gene>
<feature type="region of interest" description="Disordered" evidence="1">
    <location>
        <begin position="56"/>
        <end position="120"/>
    </location>
</feature>
<reference evidence="2" key="1">
    <citation type="journal article" date="2021" name="Nat. Commun.">
        <title>Genetic determinants of endophytism in the Arabidopsis root mycobiome.</title>
        <authorList>
            <person name="Mesny F."/>
            <person name="Miyauchi S."/>
            <person name="Thiergart T."/>
            <person name="Pickel B."/>
            <person name="Atanasova L."/>
            <person name="Karlsson M."/>
            <person name="Huettel B."/>
            <person name="Barry K.W."/>
            <person name="Haridas S."/>
            <person name="Chen C."/>
            <person name="Bauer D."/>
            <person name="Andreopoulos W."/>
            <person name="Pangilinan J."/>
            <person name="LaButti K."/>
            <person name="Riley R."/>
            <person name="Lipzen A."/>
            <person name="Clum A."/>
            <person name="Drula E."/>
            <person name="Henrissat B."/>
            <person name="Kohler A."/>
            <person name="Grigoriev I.V."/>
            <person name="Martin F.M."/>
            <person name="Hacquard S."/>
        </authorList>
    </citation>
    <scope>NUCLEOTIDE SEQUENCE</scope>
    <source>
        <strain evidence="2">MPI-CAGE-CH-0243</strain>
    </source>
</reference>
<keyword evidence="3" id="KW-1185">Reference proteome</keyword>
<accession>A0A9P9I9A5</accession>
<dbReference type="Proteomes" id="UP000700596">
    <property type="component" value="Unassembled WGS sequence"/>
</dbReference>
<feature type="compositionally biased region" description="Polar residues" evidence="1">
    <location>
        <begin position="62"/>
        <end position="72"/>
    </location>
</feature>
<proteinExistence type="predicted"/>
<evidence type="ECO:0000313" key="3">
    <source>
        <dbReference type="Proteomes" id="UP000700596"/>
    </source>
</evidence>
<sequence>MASSSDSLPEAMQDLLIIYPSDYSYTSRFTSTLTRPNIATVTTILMKEDLPEEVRLERAHSDSSLPHESTSLVEDPSNRPEAPASFLPASDPRLNERIDSGPGSPVTRAEETSKKSGSTIDGSISLLAMSNFYNPILSIEPVLMPPRASIVGPQHILPVVPTRRLRLLPGFDDLNDTFWTKSGFSCTASELAKFAAEIRTIRNIYYPKRENYITPPTWDEPCTDPERFYSNFLSTEEDLDRLRRTAHREMQKLEEDRDADVLAEYKRELAEIFQTWSRISADITAYISNMHNYLPQMGFNRHVVRSYYKLCDDLKTRRKWKTEKR</sequence>